<evidence type="ECO:0000313" key="3">
    <source>
        <dbReference type="Proteomes" id="UP000503093"/>
    </source>
</evidence>
<name>A0A6G6XKR2_9CAUD</name>
<gene>
    <name evidence="2" type="primary">199</name>
    <name evidence="2" type="ORF">SEA_SKOG_198</name>
</gene>
<keyword evidence="3" id="KW-1185">Reference proteome</keyword>
<feature type="coiled-coil region" evidence="1">
    <location>
        <begin position="5"/>
        <end position="36"/>
    </location>
</feature>
<dbReference type="GeneID" id="64766680"/>
<dbReference type="Proteomes" id="UP000503093">
    <property type="component" value="Segment"/>
</dbReference>
<proteinExistence type="predicted"/>
<evidence type="ECO:0000256" key="1">
    <source>
        <dbReference type="SAM" id="Coils"/>
    </source>
</evidence>
<organism evidence="2 3">
    <name type="scientific">Gordonia phage Skog</name>
    <dbReference type="NCBI Taxonomy" id="2704033"/>
    <lineage>
        <taxon>Viruses</taxon>
        <taxon>Duplodnaviria</taxon>
        <taxon>Heunggongvirae</taxon>
        <taxon>Uroviricota</taxon>
        <taxon>Caudoviricetes</taxon>
        <taxon>Skogvirus</taxon>
        <taxon>Skogvirus Skog</taxon>
    </lineage>
</organism>
<sequence>MQLKVEKLQSTITDAIERARQEQIEWDKNVDAAEAEYNRRWREIELPKLKPLRDLLTQRLKDKKPITRAEIEPFIFFPSAYSDDRPRGYLRPFNRGHYSGHNKTWKASHNYGPRPVLQIDAFETLRDFLEVVAEETVSTSQLANLGFRNMSKLFDAAANGYFQDKA</sequence>
<dbReference type="KEGG" id="vg:64766680"/>
<dbReference type="EMBL" id="MN908687">
    <property type="protein sequence ID" value="QIG58350.1"/>
    <property type="molecule type" value="Genomic_DNA"/>
</dbReference>
<keyword evidence="1" id="KW-0175">Coiled coil</keyword>
<dbReference type="RefSeq" id="YP_010059448.1">
    <property type="nucleotide sequence ID" value="NC_054725.1"/>
</dbReference>
<protein>
    <submittedName>
        <fullName evidence="2">Uncharacterized protein</fullName>
    </submittedName>
</protein>
<accession>A0A6G6XKR2</accession>
<reference evidence="2 3" key="1">
    <citation type="submission" date="2020-01" db="EMBL/GenBank/DDBJ databases">
        <authorList>
            <person name="Alvaro L.E."/>
            <person name="Baker K.N."/>
            <person name="Baxter I.S."/>
            <person name="Brown M.R."/>
            <person name="Driscoll K.D."/>
            <person name="Elrubaie J.M."/>
            <person name="Feith S.L."/>
            <person name="Indihar D.F."/>
            <person name="Knoch V.T."/>
            <person name="Koirtyohann K.M."/>
            <person name="Kratz M.A."/>
            <person name="Lear A.H."/>
            <person name="Lindblom K.E."/>
            <person name="Marcus E.R."/>
            <person name="Murphy M.E."/>
            <person name="Sensor R."/>
            <person name="Sherman S.J."/>
            <person name="Swift V.R."/>
            <person name="White K.E."/>
            <person name="Wills S.J."/>
            <person name="Gatt S.M."/>
            <person name="Lohbauer S.A."/>
            <person name="Power T.R."/>
            <person name="Rosales K.A."/>
            <person name="Sisson B.M."/>
            <person name="Isern S."/>
            <person name="Michael S.F."/>
            <person name="Sunnen C.N."/>
            <person name="Garlena R.A."/>
            <person name="Russell D.A."/>
            <person name="Pope W.H."/>
            <person name="Jacobs-Sera D."/>
            <person name="Hatfull G.F."/>
        </authorList>
    </citation>
    <scope>NUCLEOTIDE SEQUENCE [LARGE SCALE GENOMIC DNA]</scope>
</reference>
<evidence type="ECO:0000313" key="2">
    <source>
        <dbReference type="EMBL" id="QIG58350.1"/>
    </source>
</evidence>